<comment type="caution">
    <text evidence="3">The sequence shown here is derived from an EMBL/GenBank/DDBJ whole genome shotgun (WGS) entry which is preliminary data.</text>
</comment>
<dbReference type="CDD" id="cd03188">
    <property type="entry name" value="GST_C_Beta"/>
    <property type="match status" value="1"/>
</dbReference>
<dbReference type="PANTHER" id="PTHR44051">
    <property type="entry name" value="GLUTATHIONE S-TRANSFERASE-RELATED"/>
    <property type="match status" value="1"/>
</dbReference>
<dbReference type="PANTHER" id="PTHR44051:SF8">
    <property type="entry name" value="GLUTATHIONE S-TRANSFERASE GSTA"/>
    <property type="match status" value="1"/>
</dbReference>
<accession>A0A2S5T4N3</accession>
<gene>
    <name evidence="3" type="ORF">C1702_08795</name>
    <name evidence="4" type="ORF">EV676_11546</name>
</gene>
<keyword evidence="5" id="KW-1185">Reference proteome</keyword>
<dbReference type="InterPro" id="IPR040079">
    <property type="entry name" value="Glutathione_S-Trfase"/>
</dbReference>
<dbReference type="InterPro" id="IPR004046">
    <property type="entry name" value="GST_C"/>
</dbReference>
<dbReference type="PROSITE" id="PS50404">
    <property type="entry name" value="GST_NTER"/>
    <property type="match status" value="1"/>
</dbReference>
<evidence type="ECO:0000259" key="1">
    <source>
        <dbReference type="PROSITE" id="PS50404"/>
    </source>
</evidence>
<dbReference type="PROSITE" id="PS50405">
    <property type="entry name" value="GST_CTER"/>
    <property type="match status" value="1"/>
</dbReference>
<sequence length="234" mass="25960">MEPVLFYGVPQGCSFGSIVALEWLGRPYRLCRVEMLEAWPAGYERLNPKMQTPVLLTGDGRMLTESLAILQHLAAQDLGPQGLGRAQGTPEHDRLNERLAFLSTDFFGAFGPLWTAYDRDDLDDGAKGLLRELGTQDVHRVFRVLDGLLAGRAWLVDDRRSVADAYLSGVARWADYLRVFDTRAEYPNVAAHLRKLRADPAVAFADAVERQAPATSTGAFRGHVSAEEAMSAWR</sequence>
<evidence type="ECO:0000313" key="6">
    <source>
        <dbReference type="Proteomes" id="UP000294772"/>
    </source>
</evidence>
<dbReference type="Pfam" id="PF13409">
    <property type="entry name" value="GST_N_2"/>
    <property type="match status" value="1"/>
</dbReference>
<dbReference type="Gene3D" id="1.20.1050.10">
    <property type="match status" value="1"/>
</dbReference>
<dbReference type="CDD" id="cd03057">
    <property type="entry name" value="GST_N_Beta"/>
    <property type="match status" value="1"/>
</dbReference>
<dbReference type="InterPro" id="IPR004045">
    <property type="entry name" value="Glutathione_S-Trfase_N"/>
</dbReference>
<dbReference type="Gene3D" id="3.40.30.10">
    <property type="entry name" value="Glutaredoxin"/>
    <property type="match status" value="1"/>
</dbReference>
<dbReference type="AlphaFoldDB" id="A0A2S5T4N3"/>
<dbReference type="SFLD" id="SFLDS00019">
    <property type="entry name" value="Glutathione_Transferase_(cytos"/>
    <property type="match status" value="1"/>
</dbReference>
<dbReference type="RefSeq" id="WP_104357321.1">
    <property type="nucleotide sequence ID" value="NZ_CALFFA010000061.1"/>
</dbReference>
<dbReference type="InterPro" id="IPR036249">
    <property type="entry name" value="Thioredoxin-like_sf"/>
</dbReference>
<organism evidence="3 5">
    <name type="scientific">Caldimonas thermodepolymerans</name>
    <dbReference type="NCBI Taxonomy" id="215580"/>
    <lineage>
        <taxon>Bacteria</taxon>
        <taxon>Pseudomonadati</taxon>
        <taxon>Pseudomonadota</taxon>
        <taxon>Betaproteobacteria</taxon>
        <taxon>Burkholderiales</taxon>
        <taxon>Sphaerotilaceae</taxon>
        <taxon>Caldimonas</taxon>
    </lineage>
</organism>
<dbReference type="SUPFAM" id="SSF47616">
    <property type="entry name" value="GST C-terminal domain-like"/>
    <property type="match status" value="1"/>
</dbReference>
<dbReference type="OrthoDB" id="9815075at2"/>
<name>A0A2S5T4N3_9BURK</name>
<evidence type="ECO:0000313" key="5">
    <source>
        <dbReference type="Proteomes" id="UP000239406"/>
    </source>
</evidence>
<dbReference type="EMBL" id="PSNY01000008">
    <property type="protein sequence ID" value="PPE69954.1"/>
    <property type="molecule type" value="Genomic_DNA"/>
</dbReference>
<feature type="domain" description="GST C-terminal" evidence="2">
    <location>
        <begin position="88"/>
        <end position="215"/>
    </location>
</feature>
<keyword evidence="3" id="KW-0808">Transferase</keyword>
<reference evidence="4 6" key="2">
    <citation type="submission" date="2019-03" db="EMBL/GenBank/DDBJ databases">
        <title>Genomic Encyclopedia of Type Strains, Phase IV (KMG-IV): sequencing the most valuable type-strain genomes for metagenomic binning, comparative biology and taxonomic classification.</title>
        <authorList>
            <person name="Goeker M."/>
        </authorList>
    </citation>
    <scope>NUCLEOTIDE SEQUENCE [LARGE SCALE GENOMIC DNA]</scope>
    <source>
        <strain evidence="4 6">DSM 15264</strain>
    </source>
</reference>
<dbReference type="Pfam" id="PF00043">
    <property type="entry name" value="GST_C"/>
    <property type="match status" value="1"/>
</dbReference>
<dbReference type="InterPro" id="IPR036282">
    <property type="entry name" value="Glutathione-S-Trfase_C_sf"/>
</dbReference>
<evidence type="ECO:0000259" key="2">
    <source>
        <dbReference type="PROSITE" id="PS50405"/>
    </source>
</evidence>
<reference evidence="3 5" key="1">
    <citation type="submission" date="2018-02" db="EMBL/GenBank/DDBJ databases">
        <title>Reclassifiation of [Polyangium] brachysporum DSM 7029 as Guopingzhaonella breviflexa gen. nov., sp. nov., a member of the family Comamonadaceae.</title>
        <authorList>
            <person name="Tang B."/>
        </authorList>
    </citation>
    <scope>NUCLEOTIDE SEQUENCE [LARGE SCALE GENOMIC DNA]</scope>
    <source>
        <strain evidence="3 5">DSM 15344</strain>
    </source>
</reference>
<dbReference type="EMBL" id="SLXF01000015">
    <property type="protein sequence ID" value="TCP02792.1"/>
    <property type="molecule type" value="Genomic_DNA"/>
</dbReference>
<dbReference type="Proteomes" id="UP000294772">
    <property type="component" value="Unassembled WGS sequence"/>
</dbReference>
<proteinExistence type="predicted"/>
<protein>
    <submittedName>
        <fullName evidence="3">Glutathione S-transferase</fullName>
    </submittedName>
</protein>
<dbReference type="GO" id="GO:0016740">
    <property type="term" value="F:transferase activity"/>
    <property type="evidence" value="ECO:0007669"/>
    <property type="project" value="UniProtKB-KW"/>
</dbReference>
<dbReference type="InterPro" id="IPR010987">
    <property type="entry name" value="Glutathione-S-Trfase_C-like"/>
</dbReference>
<evidence type="ECO:0000313" key="3">
    <source>
        <dbReference type="EMBL" id="PPE69954.1"/>
    </source>
</evidence>
<dbReference type="SUPFAM" id="SSF52833">
    <property type="entry name" value="Thioredoxin-like"/>
    <property type="match status" value="1"/>
</dbReference>
<dbReference type="Proteomes" id="UP000239406">
    <property type="component" value="Unassembled WGS sequence"/>
</dbReference>
<feature type="domain" description="GST N-terminal" evidence="1">
    <location>
        <begin position="1"/>
        <end position="81"/>
    </location>
</feature>
<evidence type="ECO:0000313" key="4">
    <source>
        <dbReference type="EMBL" id="TCP02792.1"/>
    </source>
</evidence>